<dbReference type="Gene3D" id="2.60.40.10">
    <property type="entry name" value="Immunoglobulins"/>
    <property type="match status" value="2"/>
</dbReference>
<keyword evidence="2 5" id="KW-0645">Protease</keyword>
<dbReference type="InterPro" id="IPR000209">
    <property type="entry name" value="Peptidase_S8/S53_dom"/>
</dbReference>
<dbReference type="InterPro" id="IPR015919">
    <property type="entry name" value="Cadherin-like_sf"/>
</dbReference>
<proteinExistence type="inferred from homology"/>
<dbReference type="PROSITE" id="PS00138">
    <property type="entry name" value="SUBTILASE_SER"/>
    <property type="match status" value="1"/>
</dbReference>
<dbReference type="InterPro" id="IPR050131">
    <property type="entry name" value="Peptidase_S8_subtilisin-like"/>
</dbReference>
<dbReference type="PROSITE" id="PS00136">
    <property type="entry name" value="SUBTILASE_ASP"/>
    <property type="match status" value="1"/>
</dbReference>
<accession>A0ABV6QKI8</accession>
<dbReference type="PANTHER" id="PTHR43806:SF11">
    <property type="entry name" value="CEREVISIN-RELATED"/>
    <property type="match status" value="1"/>
</dbReference>
<dbReference type="InterPro" id="IPR013783">
    <property type="entry name" value="Ig-like_fold"/>
</dbReference>
<keyword evidence="3 5" id="KW-0378">Hydrolase</keyword>
<comment type="caution">
    <text evidence="9">The sequence shown here is derived from an EMBL/GenBank/DDBJ whole genome shotgun (WGS) entry which is preliminary data.</text>
</comment>
<sequence>MFSARTLRRVAVAAALAAGAACLTPPALAANTSEATVSAVQAGLRSYFVITAPGATDGPKAAVQSNGGTVYASYDAIGVIVAHSSSTGFAAAMRGVTGVQKVGATRTSDVPAAAANPAIPGAPSQITPTANETNRADMVQIGADKAWAVNTGSPEVRVAVLDTGVDDQHYDLKANFDATRSASCAYGKADTRAGAWRPVGEHGTHVAGTIAAAKNGKGIIGVAPGVKISSIRIAEPSTQLFFPENTVCAFVFAGDQGVDITNNSYYTDPWLFNCPSNVDQAAILEAVKRSVAYAEGKGVLNIAAAGNENYNLASKTTDSTSPNDSTATNRTITNDCLNLPGELPGVVSVSSVGASNTKSSFSNYGTDKIHLAAPGESTYSTVPGGRYSSMSGTSMASPHVAGVAALLASVNPTATPAQLRAALAAQADDLPCSGGCTGTAAKNSYFGEGLVDAEEAVGDASPAGPSVTSPGNRTGKVGTAVSLQVEATDPGGQALTFSATGLPAGLTISASGLITGTPTAAGTSNVTVTAKNADNRTGSATFTWTITSDNPGGTVTLTKPANQWNFRGWAIQGLQIQGSSTAGGSLTYTATGLPAGLTISASGRITGTPTTAGTSTVTVTGKDAGGSTGSTSFTWTIYGF</sequence>
<keyword evidence="4 5" id="KW-0720">Serine protease</keyword>
<dbReference type="SUPFAM" id="SSF52743">
    <property type="entry name" value="Subtilisin-like"/>
    <property type="match status" value="1"/>
</dbReference>
<dbReference type="Proteomes" id="UP001589890">
    <property type="component" value="Unassembled WGS sequence"/>
</dbReference>
<keyword evidence="10" id="KW-1185">Reference proteome</keyword>
<dbReference type="InterPro" id="IPR022398">
    <property type="entry name" value="Peptidase_S8_His-AS"/>
</dbReference>
<feature type="active site" description="Charge relay system" evidence="5">
    <location>
        <position position="162"/>
    </location>
</feature>
<dbReference type="PRINTS" id="PR00723">
    <property type="entry name" value="SUBTILISIN"/>
</dbReference>
<feature type="signal peptide" evidence="7">
    <location>
        <begin position="1"/>
        <end position="29"/>
    </location>
</feature>
<feature type="active site" description="Charge relay system" evidence="5">
    <location>
        <position position="394"/>
    </location>
</feature>
<keyword evidence="7" id="KW-0732">Signal</keyword>
<dbReference type="InterPro" id="IPR015500">
    <property type="entry name" value="Peptidase_S8_subtilisin-rel"/>
</dbReference>
<evidence type="ECO:0000256" key="6">
    <source>
        <dbReference type="RuleBase" id="RU003355"/>
    </source>
</evidence>
<dbReference type="InterPro" id="IPR036852">
    <property type="entry name" value="Peptidase_S8/S53_dom_sf"/>
</dbReference>
<reference evidence="9 10" key="1">
    <citation type="submission" date="2024-09" db="EMBL/GenBank/DDBJ databases">
        <authorList>
            <person name="Sun Q."/>
            <person name="Mori K."/>
        </authorList>
    </citation>
    <scope>NUCLEOTIDE SEQUENCE [LARGE SCALE GENOMIC DNA]</scope>
    <source>
        <strain evidence="9 10">CGMCC 1.15906</strain>
    </source>
</reference>
<feature type="active site" description="Charge relay system" evidence="5">
    <location>
        <position position="202"/>
    </location>
</feature>
<dbReference type="Pfam" id="PF00082">
    <property type="entry name" value="Peptidase_S8"/>
    <property type="match status" value="1"/>
</dbReference>
<feature type="chain" id="PRO_5046712387" evidence="7">
    <location>
        <begin position="30"/>
        <end position="640"/>
    </location>
</feature>
<evidence type="ECO:0000259" key="8">
    <source>
        <dbReference type="Pfam" id="PF00082"/>
    </source>
</evidence>
<evidence type="ECO:0000256" key="2">
    <source>
        <dbReference type="ARBA" id="ARBA00022670"/>
    </source>
</evidence>
<dbReference type="Gene3D" id="3.40.50.200">
    <property type="entry name" value="Peptidase S8/S53 domain"/>
    <property type="match status" value="1"/>
</dbReference>
<evidence type="ECO:0000313" key="10">
    <source>
        <dbReference type="Proteomes" id="UP001589890"/>
    </source>
</evidence>
<evidence type="ECO:0000256" key="3">
    <source>
        <dbReference type="ARBA" id="ARBA00022801"/>
    </source>
</evidence>
<dbReference type="Pfam" id="PF05345">
    <property type="entry name" value="He_PIG"/>
    <property type="match status" value="2"/>
</dbReference>
<dbReference type="PROSITE" id="PS51892">
    <property type="entry name" value="SUBTILASE"/>
    <property type="match status" value="1"/>
</dbReference>
<evidence type="ECO:0000256" key="4">
    <source>
        <dbReference type="ARBA" id="ARBA00022825"/>
    </source>
</evidence>
<evidence type="ECO:0000256" key="5">
    <source>
        <dbReference type="PROSITE-ProRule" id="PRU01240"/>
    </source>
</evidence>
<gene>
    <name evidence="9" type="ORF">ACFFGN_11440</name>
</gene>
<protein>
    <submittedName>
        <fullName evidence="9">S8 family serine peptidase</fullName>
    </submittedName>
</protein>
<name>A0ABV6QKI8_9ACTN</name>
<dbReference type="PROSITE" id="PS51257">
    <property type="entry name" value="PROKAR_LIPOPROTEIN"/>
    <property type="match status" value="1"/>
</dbReference>
<dbReference type="RefSeq" id="WP_380046291.1">
    <property type="nucleotide sequence ID" value="NZ_JBHLTC010000012.1"/>
</dbReference>
<evidence type="ECO:0000256" key="1">
    <source>
        <dbReference type="ARBA" id="ARBA00011073"/>
    </source>
</evidence>
<feature type="domain" description="Peptidase S8/S53" evidence="8">
    <location>
        <begin position="155"/>
        <end position="438"/>
    </location>
</feature>
<dbReference type="EMBL" id="JBHLTC010000012">
    <property type="protein sequence ID" value="MFC0624678.1"/>
    <property type="molecule type" value="Genomic_DNA"/>
</dbReference>
<evidence type="ECO:0000313" key="9">
    <source>
        <dbReference type="EMBL" id="MFC0624678.1"/>
    </source>
</evidence>
<evidence type="ECO:0000256" key="7">
    <source>
        <dbReference type="SAM" id="SignalP"/>
    </source>
</evidence>
<dbReference type="InterPro" id="IPR023828">
    <property type="entry name" value="Peptidase_S8_Ser-AS"/>
</dbReference>
<comment type="similarity">
    <text evidence="1 5 6">Belongs to the peptidase S8 family.</text>
</comment>
<dbReference type="SUPFAM" id="SSF49313">
    <property type="entry name" value="Cadherin-like"/>
    <property type="match status" value="2"/>
</dbReference>
<dbReference type="PROSITE" id="PS00137">
    <property type="entry name" value="SUBTILASE_HIS"/>
    <property type="match status" value="1"/>
</dbReference>
<dbReference type="InterPro" id="IPR023827">
    <property type="entry name" value="Peptidase_S8_Asp-AS"/>
</dbReference>
<dbReference type="PANTHER" id="PTHR43806">
    <property type="entry name" value="PEPTIDASE S8"/>
    <property type="match status" value="1"/>
</dbReference>
<organism evidence="9 10">
    <name type="scientific">Kribbella deserti</name>
    <dbReference type="NCBI Taxonomy" id="1926257"/>
    <lineage>
        <taxon>Bacteria</taxon>
        <taxon>Bacillati</taxon>
        <taxon>Actinomycetota</taxon>
        <taxon>Actinomycetes</taxon>
        <taxon>Propionibacteriales</taxon>
        <taxon>Kribbellaceae</taxon>
        <taxon>Kribbella</taxon>
    </lineage>
</organism>